<evidence type="ECO:0000313" key="3">
    <source>
        <dbReference type="Proteomes" id="UP000053599"/>
    </source>
</evidence>
<feature type="transmembrane region" description="Helical" evidence="1">
    <location>
        <begin position="164"/>
        <end position="184"/>
    </location>
</feature>
<proteinExistence type="predicted"/>
<reference evidence="2 3" key="1">
    <citation type="submission" date="2015-01" db="EMBL/GenBank/DDBJ databases">
        <title>The Genome Sequence of Exophiala sideris CBS121828.</title>
        <authorList>
            <consortium name="The Broad Institute Genomics Platform"/>
            <person name="Cuomo C."/>
            <person name="de Hoog S."/>
            <person name="Gorbushina A."/>
            <person name="Stielow B."/>
            <person name="Teixiera M."/>
            <person name="Abouelleil A."/>
            <person name="Chapman S.B."/>
            <person name="Priest M."/>
            <person name="Young S.K."/>
            <person name="Wortman J."/>
            <person name="Nusbaum C."/>
            <person name="Birren B."/>
        </authorList>
    </citation>
    <scope>NUCLEOTIDE SEQUENCE [LARGE SCALE GENOMIC DNA]</scope>
    <source>
        <strain evidence="2 3">CBS 121828</strain>
    </source>
</reference>
<sequence length="223" mass="25209">MTVPAEIHEISSLDQADMSRRIINIPKGVSKAAVAFNGVGCKHTHMDGSLPAVIMDALRNLYRPWNDPRKYHSLLVHCKHCATDLRVKAAAEDAHHIKIKVDLWHCLGGRELGRRLLSEDSFFDPYRFGDFTPVDMSTSPNRDLERLYNADFTDRKLRAICSRWILIFFMLVVNGMVMDAYQVLAGHVILSRILGDDHGTSSLDGRRVFLSGKKNFTTPSFNP</sequence>
<dbReference type="AlphaFoldDB" id="A0A0D1YSR5"/>
<keyword evidence="1" id="KW-0472">Membrane</keyword>
<organism evidence="2 3">
    <name type="scientific">Exophiala sideris</name>
    <dbReference type="NCBI Taxonomy" id="1016849"/>
    <lineage>
        <taxon>Eukaryota</taxon>
        <taxon>Fungi</taxon>
        <taxon>Dikarya</taxon>
        <taxon>Ascomycota</taxon>
        <taxon>Pezizomycotina</taxon>
        <taxon>Eurotiomycetes</taxon>
        <taxon>Chaetothyriomycetidae</taxon>
        <taxon>Chaetothyriales</taxon>
        <taxon>Herpotrichiellaceae</taxon>
        <taxon>Exophiala</taxon>
    </lineage>
</organism>
<accession>A0A0D1YSR5</accession>
<dbReference type="HOGENOM" id="CLU_1240159_0_0_1"/>
<gene>
    <name evidence="2" type="ORF">PV11_00250</name>
</gene>
<evidence type="ECO:0000256" key="1">
    <source>
        <dbReference type="SAM" id="Phobius"/>
    </source>
</evidence>
<dbReference type="OrthoDB" id="4141047at2759"/>
<evidence type="ECO:0000313" key="2">
    <source>
        <dbReference type="EMBL" id="KIV84474.1"/>
    </source>
</evidence>
<keyword evidence="1" id="KW-1133">Transmembrane helix</keyword>
<dbReference type="EMBL" id="KN846951">
    <property type="protein sequence ID" value="KIV84474.1"/>
    <property type="molecule type" value="Genomic_DNA"/>
</dbReference>
<dbReference type="Proteomes" id="UP000053599">
    <property type="component" value="Unassembled WGS sequence"/>
</dbReference>
<keyword evidence="1" id="KW-0812">Transmembrane</keyword>
<dbReference type="STRING" id="1016849.A0A0D1YSR5"/>
<protein>
    <submittedName>
        <fullName evidence="2">Uncharacterized protein</fullName>
    </submittedName>
</protein>
<name>A0A0D1YSR5_9EURO</name>